<dbReference type="GO" id="GO:0003700">
    <property type="term" value="F:DNA-binding transcription factor activity"/>
    <property type="evidence" value="ECO:0007669"/>
    <property type="project" value="TreeGrafter"/>
</dbReference>
<dbReference type="GO" id="GO:0007423">
    <property type="term" value="P:sensory organ development"/>
    <property type="evidence" value="ECO:0007669"/>
    <property type="project" value="TreeGrafter"/>
</dbReference>
<dbReference type="GO" id="GO:0061564">
    <property type="term" value="P:axon development"/>
    <property type="evidence" value="ECO:0007669"/>
    <property type="project" value="TreeGrafter"/>
</dbReference>
<dbReference type="PROSITE" id="PS50888">
    <property type="entry name" value="BHLH"/>
    <property type="match status" value="1"/>
</dbReference>
<dbReference type="GO" id="GO:0046983">
    <property type="term" value="F:protein dimerization activity"/>
    <property type="evidence" value="ECO:0007669"/>
    <property type="project" value="InterPro"/>
</dbReference>
<dbReference type="InterPro" id="IPR011598">
    <property type="entry name" value="bHLH_dom"/>
</dbReference>
<dbReference type="SUPFAM" id="SSF47459">
    <property type="entry name" value="HLH, helix-loop-helix DNA-binding domain"/>
    <property type="match status" value="1"/>
</dbReference>
<proteinExistence type="predicted"/>
<dbReference type="AlphaFoldDB" id="A0A8C5Q6B7"/>
<organism evidence="5 6">
    <name type="scientific">Leptobrachium leishanense</name>
    <name type="common">Leishan spiny toad</name>
    <dbReference type="NCBI Taxonomy" id="445787"/>
    <lineage>
        <taxon>Eukaryota</taxon>
        <taxon>Metazoa</taxon>
        <taxon>Chordata</taxon>
        <taxon>Craniata</taxon>
        <taxon>Vertebrata</taxon>
        <taxon>Euteleostomi</taxon>
        <taxon>Amphibia</taxon>
        <taxon>Batrachia</taxon>
        <taxon>Anura</taxon>
        <taxon>Pelobatoidea</taxon>
        <taxon>Megophryidae</taxon>
        <taxon>Leptobrachium</taxon>
    </lineage>
</organism>
<dbReference type="GO" id="GO:0070888">
    <property type="term" value="F:E-box binding"/>
    <property type="evidence" value="ECO:0007669"/>
    <property type="project" value="TreeGrafter"/>
</dbReference>
<reference evidence="5" key="2">
    <citation type="submission" date="2025-09" db="UniProtKB">
        <authorList>
            <consortium name="Ensembl"/>
        </authorList>
    </citation>
    <scope>IDENTIFICATION</scope>
</reference>
<dbReference type="GeneTree" id="ENSGT00390000002453"/>
<dbReference type="CDD" id="cd18912">
    <property type="entry name" value="bHLH_TS_bHLHa9"/>
    <property type="match status" value="1"/>
</dbReference>
<sequence length="253" mass="28981">GRPVICSQAENMSLGESDVSLSEDEHDMEEEQDDNCSQSTGKQESGSEVEEPKQKKRTRPVRSKARRVAANVRERKRILDYNQAFNALRQTLKHDLSGKRLSKIATLKRAINKISTLSMFLHSSPPQKWSCSHTECHLQHNGNRQFDKKDSCPLTPFLDSAHNHQTASSNPPYGFSTHHHHQNHSPHYSVIAPETPYYQNQYGNPPQDEFLPDTHYHTHGSYSIGIRGAYSNNPLAVYHWQCKHFLCITYVLY</sequence>
<dbReference type="Pfam" id="PF00010">
    <property type="entry name" value="HLH"/>
    <property type="match status" value="1"/>
</dbReference>
<evidence type="ECO:0000256" key="1">
    <source>
        <dbReference type="ARBA" id="ARBA00023015"/>
    </source>
</evidence>
<dbReference type="SMART" id="SM00353">
    <property type="entry name" value="HLH"/>
    <property type="match status" value="1"/>
</dbReference>
<feature type="compositionally biased region" description="Polar residues" evidence="3">
    <location>
        <begin position="35"/>
        <end position="46"/>
    </location>
</feature>
<keyword evidence="2" id="KW-0804">Transcription</keyword>
<keyword evidence="6" id="KW-1185">Reference proteome</keyword>
<gene>
    <name evidence="5" type="primary">BHLHA9</name>
</gene>
<dbReference type="GO" id="GO:0045944">
    <property type="term" value="P:positive regulation of transcription by RNA polymerase II"/>
    <property type="evidence" value="ECO:0007669"/>
    <property type="project" value="TreeGrafter"/>
</dbReference>
<evidence type="ECO:0000256" key="3">
    <source>
        <dbReference type="SAM" id="MobiDB-lite"/>
    </source>
</evidence>
<protein>
    <submittedName>
        <fullName evidence="5">Basic helix-loop-helix family member a9</fullName>
    </submittedName>
</protein>
<name>A0A8C5Q6B7_9ANUR</name>
<evidence type="ECO:0000313" key="5">
    <source>
        <dbReference type="Ensembl" id="ENSLLEP00000033167.1"/>
    </source>
</evidence>
<dbReference type="GO" id="GO:0005634">
    <property type="term" value="C:nucleus"/>
    <property type="evidence" value="ECO:0007669"/>
    <property type="project" value="TreeGrafter"/>
</dbReference>
<reference evidence="5" key="1">
    <citation type="submission" date="2025-08" db="UniProtKB">
        <authorList>
            <consortium name="Ensembl"/>
        </authorList>
    </citation>
    <scope>IDENTIFICATION</scope>
</reference>
<accession>A0A8C5Q6B7</accession>
<evidence type="ECO:0000256" key="2">
    <source>
        <dbReference type="ARBA" id="ARBA00023163"/>
    </source>
</evidence>
<evidence type="ECO:0000259" key="4">
    <source>
        <dbReference type="PROSITE" id="PS50888"/>
    </source>
</evidence>
<dbReference type="OrthoDB" id="6241467at2759"/>
<feature type="region of interest" description="Disordered" evidence="3">
    <location>
        <begin position="1"/>
        <end position="69"/>
    </location>
</feature>
<dbReference type="InterPro" id="IPR036638">
    <property type="entry name" value="HLH_DNA-bd_sf"/>
</dbReference>
<dbReference type="InterPro" id="IPR050359">
    <property type="entry name" value="bHLH_transcription_factors"/>
</dbReference>
<dbReference type="Proteomes" id="UP000694569">
    <property type="component" value="Unplaced"/>
</dbReference>
<dbReference type="Ensembl" id="ENSLLET00000034437.1">
    <property type="protein sequence ID" value="ENSLLEP00000033167.1"/>
    <property type="gene ID" value="ENSLLEG00000020989.1"/>
</dbReference>
<evidence type="ECO:0000313" key="6">
    <source>
        <dbReference type="Proteomes" id="UP000694569"/>
    </source>
</evidence>
<dbReference type="PANTHER" id="PTHR19290">
    <property type="entry name" value="BASIC HELIX-LOOP-HELIX PROTEIN NEUROGENIN-RELATED"/>
    <property type="match status" value="1"/>
</dbReference>
<dbReference type="Gene3D" id="4.10.280.10">
    <property type="entry name" value="Helix-loop-helix DNA-binding domain"/>
    <property type="match status" value="1"/>
</dbReference>
<feature type="domain" description="BHLH" evidence="4">
    <location>
        <begin position="65"/>
        <end position="117"/>
    </location>
</feature>
<keyword evidence="1" id="KW-0805">Transcription regulation</keyword>
<feature type="compositionally biased region" description="Acidic residues" evidence="3">
    <location>
        <begin position="21"/>
        <end position="34"/>
    </location>
</feature>
<feature type="compositionally biased region" description="Basic residues" evidence="3">
    <location>
        <begin position="54"/>
        <end position="67"/>
    </location>
</feature>